<dbReference type="InterPro" id="IPR023214">
    <property type="entry name" value="HAD_sf"/>
</dbReference>
<reference evidence="23 24" key="1">
    <citation type="submission" date="2016-03" db="EMBL/GenBank/DDBJ databases">
        <title>Comparative genomics of Pseudogymnoascus destructans, the fungus causing white-nose syndrome of bats.</title>
        <authorList>
            <person name="Palmer J.M."/>
            <person name="Drees K.P."/>
            <person name="Foster J.T."/>
            <person name="Lindner D.L."/>
        </authorList>
    </citation>
    <scope>NUCLEOTIDE SEQUENCE [LARGE SCALE GENOMIC DNA]</scope>
    <source>
        <strain evidence="23 24">UAMH 10579</strain>
    </source>
</reference>
<feature type="transmembrane region" description="Helical" evidence="18">
    <location>
        <begin position="405"/>
        <end position="426"/>
    </location>
</feature>
<dbReference type="Pfam" id="PF00690">
    <property type="entry name" value="Cation_ATPase_N"/>
    <property type="match status" value="1"/>
</dbReference>
<evidence type="ECO:0000259" key="21">
    <source>
        <dbReference type="Pfam" id="PF00689"/>
    </source>
</evidence>
<feature type="transmembrane region" description="Helical" evidence="18">
    <location>
        <begin position="446"/>
        <end position="473"/>
    </location>
</feature>
<dbReference type="NCBIfam" id="TIGR01517">
    <property type="entry name" value="ATPase-IIB_Ca"/>
    <property type="match status" value="1"/>
</dbReference>
<organism evidence="23 24">
    <name type="scientific">Pseudogymnoascus verrucosus</name>
    <dbReference type="NCBI Taxonomy" id="342668"/>
    <lineage>
        <taxon>Eukaryota</taxon>
        <taxon>Fungi</taxon>
        <taxon>Dikarya</taxon>
        <taxon>Ascomycota</taxon>
        <taxon>Pezizomycotina</taxon>
        <taxon>Leotiomycetes</taxon>
        <taxon>Thelebolales</taxon>
        <taxon>Thelebolaceae</taxon>
        <taxon>Pseudogymnoascus</taxon>
    </lineage>
</organism>
<dbReference type="FunFam" id="1.20.1110.10:FF:000039">
    <property type="entry name" value="Calcium-transporting ATPase"/>
    <property type="match status" value="1"/>
</dbReference>
<feature type="domain" description="P-type ATPase A" evidence="20">
    <location>
        <begin position="270"/>
        <end position="385"/>
    </location>
</feature>
<comment type="function">
    <text evidence="18">Catalyzes the hydrolysis of ATP coupled with the transport of calcium.</text>
</comment>
<keyword evidence="3" id="KW-0926">Vacuole</keyword>
<comment type="catalytic activity">
    <reaction evidence="16 18">
        <text>Ca(2+)(in) + ATP + H2O = Ca(2+)(out) + ADP + phosphate + H(+)</text>
        <dbReference type="Rhea" id="RHEA:18105"/>
        <dbReference type="ChEBI" id="CHEBI:15377"/>
        <dbReference type="ChEBI" id="CHEBI:15378"/>
        <dbReference type="ChEBI" id="CHEBI:29108"/>
        <dbReference type="ChEBI" id="CHEBI:30616"/>
        <dbReference type="ChEBI" id="CHEBI:43474"/>
        <dbReference type="ChEBI" id="CHEBI:456216"/>
        <dbReference type="EC" id="7.2.2.10"/>
    </reaction>
</comment>
<reference evidence="24" key="2">
    <citation type="journal article" date="2018" name="Nat. Commun.">
        <title>Extreme sensitivity to ultraviolet light in the fungal pathogen causing white-nose syndrome of bats.</title>
        <authorList>
            <person name="Palmer J.M."/>
            <person name="Drees K.P."/>
            <person name="Foster J.T."/>
            <person name="Lindner D.L."/>
        </authorList>
    </citation>
    <scope>NUCLEOTIDE SEQUENCE [LARGE SCALE GENOMIC DNA]</scope>
    <source>
        <strain evidence="24">UAMH 10579</strain>
    </source>
</reference>
<dbReference type="NCBIfam" id="TIGR01494">
    <property type="entry name" value="ATPase_P-type"/>
    <property type="match status" value="2"/>
</dbReference>
<feature type="transmembrane region" description="Helical" evidence="18">
    <location>
        <begin position="236"/>
        <end position="255"/>
    </location>
</feature>
<dbReference type="RefSeq" id="XP_018128418.1">
    <property type="nucleotide sequence ID" value="XM_018275660.2"/>
</dbReference>
<feature type="transmembrane region" description="Helical" evidence="18">
    <location>
        <begin position="1055"/>
        <end position="1077"/>
    </location>
</feature>
<evidence type="ECO:0000256" key="15">
    <source>
        <dbReference type="ARBA" id="ARBA00038148"/>
    </source>
</evidence>
<evidence type="ECO:0000256" key="8">
    <source>
        <dbReference type="ARBA" id="ARBA00022837"/>
    </source>
</evidence>
<dbReference type="PANTHER" id="PTHR24093:SF346">
    <property type="entry name" value="CALCIUM-TRANSPORTING ATPASE"/>
    <property type="match status" value="1"/>
</dbReference>
<dbReference type="InterPro" id="IPR023299">
    <property type="entry name" value="ATPase_P-typ_cyto_dom_N"/>
</dbReference>
<dbReference type="InterPro" id="IPR018303">
    <property type="entry name" value="ATPase_P-typ_P_site"/>
</dbReference>
<dbReference type="InterPro" id="IPR004014">
    <property type="entry name" value="ATPase_P-typ_cation-transptr_N"/>
</dbReference>
<name>A0A1B8GFS9_9PEZI</name>
<evidence type="ECO:0000259" key="22">
    <source>
        <dbReference type="Pfam" id="PF00690"/>
    </source>
</evidence>
<evidence type="ECO:0000256" key="4">
    <source>
        <dbReference type="ARBA" id="ARBA00022568"/>
    </source>
</evidence>
<evidence type="ECO:0000256" key="19">
    <source>
        <dbReference type="SAM" id="MobiDB-lite"/>
    </source>
</evidence>
<keyword evidence="4 18" id="KW-0109">Calcium transport</keyword>
<keyword evidence="7 18" id="KW-0547">Nucleotide-binding</keyword>
<dbReference type="Gene3D" id="3.40.1110.10">
    <property type="entry name" value="Calcium-transporting ATPase, cytoplasmic domain N"/>
    <property type="match status" value="1"/>
</dbReference>
<evidence type="ECO:0000256" key="6">
    <source>
        <dbReference type="ARBA" id="ARBA00022723"/>
    </source>
</evidence>
<evidence type="ECO:0000256" key="5">
    <source>
        <dbReference type="ARBA" id="ARBA00022692"/>
    </source>
</evidence>
<dbReference type="SUPFAM" id="SSF56784">
    <property type="entry name" value="HAD-like"/>
    <property type="match status" value="1"/>
</dbReference>
<feature type="region of interest" description="Disordered" evidence="19">
    <location>
        <begin position="1115"/>
        <end position="1138"/>
    </location>
</feature>
<dbReference type="SUPFAM" id="SSF81660">
    <property type="entry name" value="Metal cation-transporting ATPase, ATP-binding domain N"/>
    <property type="match status" value="1"/>
</dbReference>
<sequence>MLSVPKLQVRNQEGSADTDEISLTTTRHSRSASAVSGSSFLSLPATPSGVSNASTLAFENIENALQPDLGTEQDFKVDDNCFAYSPGQLNKLLNPKSLPAFVALGGLSGLAQGLRTDIYAGLSADETCLEGKVSFEEAVGYRSKVRDYGDSSSSQAVAVRGSSSDPFYDRVRVYGQNKIPGKKATPLWKLMWIAYNDAVLLLLTAAAVISLALGLYETFGAKHEPGAPAPVDWVEGVAICVAIVIVVMVGSLNDWQKERAFVKLNAKKDDREVKVVRSGRSFMANVHDILAGDVLHLEPGDMIPVDGIFISGHNVKCDESSATGESDQIKKTGGEQVMRLLENGHTDMKNLDPFIISGAKVLEGVGTYLVTSVGPNSSFGKIMISMRTDPETTPLQVKLNGLATAIAKLGSAAAALLFFVLLFRFCAGLPEDSRPAPEKASTFMDILIVAITVIVVAVPEGLPLAVTLALAFATTRLLKENNLVRILKSCEVMGNATTICSDKTGTLTTNRMTVVAGLFGKNESFENNECAQFVQVVSKDMKGFLIKSIAINSTAFESQGDSDEGFIGSKTEVALLEFAKVHLGMDSLSNERANAEVVQFFPFDSSKKCMGAVIKIPKQGYRMFVKGASEILLKECASITDVKTGELLNITSKMREEIESTISSYAKKSLRTIGLCYRDFPSWPPAGTKTPADPHSAEFKPVLKDMILNGVVGIMDPVRDGVPDAVAKCQLAGVKVRMVTGDNIETARAIAVDCGILRNEDEIIMEGPDFRKLNDDELLNILPRLAVLARSSPTDKQVLVQKLKALGDTVAVTGDGTNDGPALKAADVGFSMGISGTEVAKEASSIVLMDDNFASIVKALMWGRAVNDAVSKFLQFQITVNITAVLLTFVSAVSSPDMTSVLTAVQLLWVNLIMDTFAALALATDPPTLDILDRKPAGKKAPLITINMWKMIIGQAIFQLTVTFILYFAGEKILGYDTTDPQKKLELSTMVFNTFVWMQIFNEFNNRRLDNKLNIFAGIQRNYFFIGINCIMVGAQIAIVFVGGQAFNITPIDGIQWAICIVLAALSLPMAVLIRFFPDPWFATFAKVICGPFAVAYRACRRVWGGLKAKLPRRTKNREMETGDQQGEEREESGNDVETVPEIVVAREKDLEMGANRV</sequence>
<keyword evidence="24" id="KW-1185">Reference proteome</keyword>
<evidence type="ECO:0000256" key="16">
    <source>
        <dbReference type="ARBA" id="ARBA00048694"/>
    </source>
</evidence>
<dbReference type="GO" id="GO:0005388">
    <property type="term" value="F:P-type calcium transporter activity"/>
    <property type="evidence" value="ECO:0007669"/>
    <property type="project" value="UniProtKB-EC"/>
</dbReference>
<evidence type="ECO:0000256" key="3">
    <source>
        <dbReference type="ARBA" id="ARBA00022554"/>
    </source>
</evidence>
<evidence type="ECO:0000313" key="23">
    <source>
        <dbReference type="EMBL" id="OBT94685.1"/>
    </source>
</evidence>
<comment type="caution">
    <text evidence="18">Lacks conserved residue(s) required for the propagation of feature annotation.</text>
</comment>
<dbReference type="Pfam" id="PF13246">
    <property type="entry name" value="Cation_ATPase"/>
    <property type="match status" value="1"/>
</dbReference>
<dbReference type="GO" id="GO:0005524">
    <property type="term" value="F:ATP binding"/>
    <property type="evidence" value="ECO:0007669"/>
    <property type="project" value="UniProtKB-KW"/>
</dbReference>
<dbReference type="GO" id="GO:0005886">
    <property type="term" value="C:plasma membrane"/>
    <property type="evidence" value="ECO:0007669"/>
    <property type="project" value="TreeGrafter"/>
</dbReference>
<keyword evidence="11" id="KW-1278">Translocase</keyword>
<protein>
    <recommendedName>
        <fullName evidence="18">Calcium-transporting ATPase</fullName>
        <ecNumber evidence="18">7.2.2.10</ecNumber>
    </recommendedName>
</protein>
<gene>
    <name evidence="23" type="primary">PMC1</name>
    <name evidence="23" type="ORF">VE01_06207</name>
</gene>
<dbReference type="GO" id="GO:0016887">
    <property type="term" value="F:ATP hydrolysis activity"/>
    <property type="evidence" value="ECO:0007669"/>
    <property type="project" value="InterPro"/>
</dbReference>
<feature type="domain" description="Cation-transporting P-type ATPase N-terminal" evidence="22">
    <location>
        <begin position="169"/>
        <end position="210"/>
    </location>
</feature>
<evidence type="ECO:0000259" key="20">
    <source>
        <dbReference type="Pfam" id="PF00122"/>
    </source>
</evidence>
<keyword evidence="5 18" id="KW-0812">Transmembrane</keyword>
<comment type="subcellular location">
    <subcellularLocation>
        <location evidence="18">Membrane</location>
        <topology evidence="18">Multi-pass membrane protein</topology>
    </subcellularLocation>
    <subcellularLocation>
        <location evidence="1">Vacuole membrane</location>
        <topology evidence="1">Multi-pass membrane protein</topology>
    </subcellularLocation>
</comment>
<keyword evidence="10" id="KW-0460">Magnesium</keyword>
<dbReference type="Pfam" id="PF00122">
    <property type="entry name" value="E1-E2_ATPase"/>
    <property type="match status" value="1"/>
</dbReference>
<dbReference type="PANTHER" id="PTHR24093">
    <property type="entry name" value="CATION TRANSPORTING ATPASE"/>
    <property type="match status" value="1"/>
</dbReference>
<dbReference type="SUPFAM" id="SSF81665">
    <property type="entry name" value="Calcium ATPase, transmembrane domain M"/>
    <property type="match status" value="1"/>
</dbReference>
<evidence type="ECO:0000256" key="18">
    <source>
        <dbReference type="RuleBase" id="RU361146"/>
    </source>
</evidence>
<evidence type="ECO:0000256" key="13">
    <source>
        <dbReference type="ARBA" id="ARBA00023065"/>
    </source>
</evidence>
<comment type="similarity">
    <text evidence="15 18">Belongs to the cation transport ATPase (P-type) (TC 3.A.3) family.</text>
</comment>
<dbReference type="CDD" id="cd02081">
    <property type="entry name" value="P-type_ATPase_Ca_PMCA-like"/>
    <property type="match status" value="1"/>
</dbReference>
<evidence type="ECO:0000256" key="9">
    <source>
        <dbReference type="ARBA" id="ARBA00022840"/>
    </source>
</evidence>
<evidence type="ECO:0000256" key="10">
    <source>
        <dbReference type="ARBA" id="ARBA00022842"/>
    </source>
</evidence>
<evidence type="ECO:0000313" key="24">
    <source>
        <dbReference type="Proteomes" id="UP000091956"/>
    </source>
</evidence>
<dbReference type="InterPro" id="IPR006068">
    <property type="entry name" value="ATPase_P-typ_cation-transptr_C"/>
</dbReference>
<feature type="transmembrane region" description="Helical" evidence="18">
    <location>
        <begin position="192"/>
        <end position="216"/>
    </location>
</feature>
<dbReference type="InterPro" id="IPR008250">
    <property type="entry name" value="ATPase_P-typ_transduc_dom_A_sf"/>
</dbReference>
<dbReference type="InterPro" id="IPR006408">
    <property type="entry name" value="P-type_ATPase_IIB"/>
</dbReference>
<dbReference type="STRING" id="342668.A0A1B8GFS9"/>
<keyword evidence="12 18" id="KW-1133">Transmembrane helix</keyword>
<dbReference type="Pfam" id="PF00689">
    <property type="entry name" value="Cation_ATPase_C"/>
    <property type="match status" value="1"/>
</dbReference>
<evidence type="ECO:0000256" key="1">
    <source>
        <dbReference type="ARBA" id="ARBA00004128"/>
    </source>
</evidence>
<dbReference type="InterPro" id="IPR044492">
    <property type="entry name" value="P_typ_ATPase_HD_dom"/>
</dbReference>
<dbReference type="Gene3D" id="1.20.1110.10">
    <property type="entry name" value="Calcium-transporting ATPase, transmembrane domain"/>
    <property type="match status" value="1"/>
</dbReference>
<dbReference type="FunFam" id="3.40.1110.10:FF:000031">
    <property type="entry name" value="Calcium-transporting ATPase"/>
    <property type="match status" value="1"/>
</dbReference>
<keyword evidence="13 18" id="KW-0406">Ion transport</keyword>
<keyword evidence="2 18" id="KW-0813">Transport</keyword>
<feature type="region of interest" description="Disordered" evidence="19">
    <location>
        <begin position="1"/>
        <end position="29"/>
    </location>
</feature>
<feature type="transmembrane region" description="Helical" evidence="18">
    <location>
        <begin position="1023"/>
        <end position="1043"/>
    </location>
</feature>
<comment type="function">
    <text evidence="17">This magnesium-dependent enzyme catalyzes the hydrolysis of ATP coupled with the transport of calcium. Transports the calcium to the vacuole and participates in the control of the cytosolic free calcium.</text>
</comment>
<dbReference type="Gene3D" id="2.70.150.10">
    <property type="entry name" value="Calcium-transporting ATPase, cytoplasmic transduction domain A"/>
    <property type="match status" value="1"/>
</dbReference>
<dbReference type="SUPFAM" id="SSF81653">
    <property type="entry name" value="Calcium ATPase, transduction domain A"/>
    <property type="match status" value="1"/>
</dbReference>
<dbReference type="InterPro" id="IPR059000">
    <property type="entry name" value="ATPase_P-type_domA"/>
</dbReference>
<dbReference type="Gene3D" id="3.40.50.1000">
    <property type="entry name" value="HAD superfamily/HAD-like"/>
    <property type="match status" value="1"/>
</dbReference>
<proteinExistence type="inferred from homology"/>
<dbReference type="FunFam" id="2.70.150.10:FF:000028">
    <property type="entry name" value="Calcium-transporting ATPase"/>
    <property type="match status" value="1"/>
</dbReference>
<dbReference type="InterPro" id="IPR023298">
    <property type="entry name" value="ATPase_P-typ_TM_dom_sf"/>
</dbReference>
<feature type="transmembrane region" description="Helical" evidence="18">
    <location>
        <begin position="900"/>
        <end position="923"/>
    </location>
</feature>
<keyword evidence="6" id="KW-0479">Metal-binding</keyword>
<dbReference type="Proteomes" id="UP000091956">
    <property type="component" value="Unassembled WGS sequence"/>
</dbReference>
<feature type="transmembrane region" description="Helical" evidence="18">
    <location>
        <begin position="873"/>
        <end position="894"/>
    </location>
</feature>
<dbReference type="SFLD" id="SFLDG00002">
    <property type="entry name" value="C1.7:_P-type_atpase_like"/>
    <property type="match status" value="1"/>
</dbReference>
<keyword evidence="14 18" id="KW-0472">Membrane</keyword>
<dbReference type="GO" id="GO:0046872">
    <property type="term" value="F:metal ion binding"/>
    <property type="evidence" value="ECO:0007669"/>
    <property type="project" value="UniProtKB-KW"/>
</dbReference>
<dbReference type="FunFam" id="3.40.50.1000:FF:000018">
    <property type="entry name" value="Calcium-transporting ATPase"/>
    <property type="match status" value="1"/>
</dbReference>
<evidence type="ECO:0000256" key="14">
    <source>
        <dbReference type="ARBA" id="ARBA00023136"/>
    </source>
</evidence>
<dbReference type="OrthoDB" id="3352408at2759"/>
<evidence type="ECO:0000256" key="12">
    <source>
        <dbReference type="ARBA" id="ARBA00022989"/>
    </source>
</evidence>
<evidence type="ECO:0000256" key="17">
    <source>
        <dbReference type="ARBA" id="ARBA00059328"/>
    </source>
</evidence>
<dbReference type="GO" id="GO:0006874">
    <property type="term" value="P:intracellular calcium ion homeostasis"/>
    <property type="evidence" value="ECO:0007669"/>
    <property type="project" value="TreeGrafter"/>
</dbReference>
<dbReference type="EC" id="7.2.2.10" evidence="18"/>
<dbReference type="InterPro" id="IPR001757">
    <property type="entry name" value="P_typ_ATPase"/>
</dbReference>
<keyword evidence="9 18" id="KW-0067">ATP-binding</keyword>
<feature type="compositionally biased region" description="Polar residues" evidence="19">
    <location>
        <begin position="9"/>
        <end position="26"/>
    </location>
</feature>
<dbReference type="SFLD" id="SFLDS00003">
    <property type="entry name" value="Haloacid_Dehalogenase"/>
    <property type="match status" value="1"/>
</dbReference>
<dbReference type="PRINTS" id="PR00119">
    <property type="entry name" value="CATATPASE"/>
</dbReference>
<dbReference type="PROSITE" id="PS00154">
    <property type="entry name" value="ATPASE_E1_E2"/>
    <property type="match status" value="1"/>
</dbReference>
<evidence type="ECO:0000256" key="7">
    <source>
        <dbReference type="ARBA" id="ARBA00022741"/>
    </source>
</evidence>
<accession>A0A1B8GFS9</accession>
<keyword evidence="8 18" id="KW-0106">Calcium</keyword>
<dbReference type="InterPro" id="IPR036412">
    <property type="entry name" value="HAD-like_sf"/>
</dbReference>
<dbReference type="GO" id="GO:0005774">
    <property type="term" value="C:vacuolar membrane"/>
    <property type="evidence" value="ECO:0007669"/>
    <property type="project" value="UniProtKB-SubCell"/>
</dbReference>
<dbReference type="SFLD" id="SFLDF00027">
    <property type="entry name" value="p-type_atpase"/>
    <property type="match status" value="1"/>
</dbReference>
<feature type="transmembrane region" description="Helical" evidence="18">
    <location>
        <begin position="944"/>
        <end position="970"/>
    </location>
</feature>
<evidence type="ECO:0000256" key="11">
    <source>
        <dbReference type="ARBA" id="ARBA00022967"/>
    </source>
</evidence>
<dbReference type="AlphaFoldDB" id="A0A1B8GFS9"/>
<dbReference type="EMBL" id="KV460241">
    <property type="protein sequence ID" value="OBT94685.1"/>
    <property type="molecule type" value="Genomic_DNA"/>
</dbReference>
<dbReference type="GeneID" id="28839593"/>
<feature type="domain" description="Cation-transporting P-type ATPase C-terminal" evidence="21">
    <location>
        <begin position="900"/>
        <end position="1076"/>
    </location>
</feature>
<evidence type="ECO:0000256" key="2">
    <source>
        <dbReference type="ARBA" id="ARBA00022448"/>
    </source>
</evidence>